<dbReference type="GO" id="GO:0007586">
    <property type="term" value="P:digestion"/>
    <property type="evidence" value="ECO:0007669"/>
    <property type="project" value="UniProtKB-KW"/>
</dbReference>
<dbReference type="EC" id="3.4.21.4" evidence="11"/>
<dbReference type="EMBL" id="WJQU01002398">
    <property type="protein sequence ID" value="KAJ6632926.1"/>
    <property type="molecule type" value="Genomic_DNA"/>
</dbReference>
<evidence type="ECO:0000256" key="4">
    <source>
        <dbReference type="ARBA" id="ARBA00022729"/>
    </source>
</evidence>
<dbReference type="InterPro" id="IPR001314">
    <property type="entry name" value="Peptidase_S1A"/>
</dbReference>
<feature type="chain" id="PRO_5040466213" description="trypsin" evidence="12">
    <location>
        <begin position="18"/>
        <end position="268"/>
    </location>
</feature>
<dbReference type="OrthoDB" id="10059102at2759"/>
<evidence type="ECO:0000256" key="10">
    <source>
        <dbReference type="ARBA" id="ARBA00024195"/>
    </source>
</evidence>
<reference evidence="14" key="1">
    <citation type="submission" date="2022-07" db="EMBL/GenBank/DDBJ databases">
        <authorList>
            <person name="Trinca V."/>
            <person name="Uliana J.V.C."/>
            <person name="Torres T.T."/>
            <person name="Ward R.J."/>
            <person name="Monesi N."/>
        </authorList>
    </citation>
    <scope>NUCLEOTIDE SEQUENCE</scope>
    <source>
        <strain evidence="14">HSMRA1968</strain>
        <tissue evidence="14">Whole embryos</tissue>
    </source>
</reference>
<name>A0A9Q0RV00_9DIPT</name>
<evidence type="ECO:0000313" key="14">
    <source>
        <dbReference type="EMBL" id="KAJ6632926.1"/>
    </source>
</evidence>
<comment type="subcellular location">
    <subcellularLocation>
        <location evidence="1">Secreted</location>
    </subcellularLocation>
</comment>
<dbReference type="CDD" id="cd00190">
    <property type="entry name" value="Tryp_SPc"/>
    <property type="match status" value="1"/>
</dbReference>
<keyword evidence="9" id="KW-1015">Disulfide bond</keyword>
<proteinExistence type="inferred from homology"/>
<evidence type="ECO:0000256" key="3">
    <source>
        <dbReference type="ARBA" id="ARBA00022670"/>
    </source>
</evidence>
<dbReference type="GO" id="GO:0006508">
    <property type="term" value="P:proteolysis"/>
    <property type="evidence" value="ECO:0007669"/>
    <property type="project" value="UniProtKB-KW"/>
</dbReference>
<evidence type="ECO:0000256" key="5">
    <source>
        <dbReference type="ARBA" id="ARBA00022757"/>
    </source>
</evidence>
<evidence type="ECO:0000256" key="9">
    <source>
        <dbReference type="ARBA" id="ARBA00023157"/>
    </source>
</evidence>
<keyword evidence="15" id="KW-1185">Reference proteome</keyword>
<dbReference type="InterPro" id="IPR001254">
    <property type="entry name" value="Trypsin_dom"/>
</dbReference>
<dbReference type="InterPro" id="IPR009003">
    <property type="entry name" value="Peptidase_S1_PA"/>
</dbReference>
<evidence type="ECO:0000256" key="2">
    <source>
        <dbReference type="ARBA" id="ARBA00022525"/>
    </source>
</evidence>
<organism evidence="14 15">
    <name type="scientific">Pseudolycoriella hygida</name>
    <dbReference type="NCBI Taxonomy" id="35572"/>
    <lineage>
        <taxon>Eukaryota</taxon>
        <taxon>Metazoa</taxon>
        <taxon>Ecdysozoa</taxon>
        <taxon>Arthropoda</taxon>
        <taxon>Hexapoda</taxon>
        <taxon>Insecta</taxon>
        <taxon>Pterygota</taxon>
        <taxon>Neoptera</taxon>
        <taxon>Endopterygota</taxon>
        <taxon>Diptera</taxon>
        <taxon>Nematocera</taxon>
        <taxon>Sciaroidea</taxon>
        <taxon>Sciaridae</taxon>
        <taxon>Pseudolycoriella</taxon>
    </lineage>
</organism>
<evidence type="ECO:0000313" key="15">
    <source>
        <dbReference type="Proteomes" id="UP001151699"/>
    </source>
</evidence>
<dbReference type="Proteomes" id="UP001151699">
    <property type="component" value="Unassembled WGS sequence"/>
</dbReference>
<keyword evidence="2" id="KW-0964">Secreted</keyword>
<dbReference type="InterPro" id="IPR043504">
    <property type="entry name" value="Peptidase_S1_PA_chymotrypsin"/>
</dbReference>
<evidence type="ECO:0000256" key="8">
    <source>
        <dbReference type="ARBA" id="ARBA00023145"/>
    </source>
</evidence>
<evidence type="ECO:0000256" key="12">
    <source>
        <dbReference type="SAM" id="SignalP"/>
    </source>
</evidence>
<dbReference type="GO" id="GO:0004252">
    <property type="term" value="F:serine-type endopeptidase activity"/>
    <property type="evidence" value="ECO:0007669"/>
    <property type="project" value="UniProtKB-EC"/>
</dbReference>
<keyword evidence="7" id="KW-0720">Serine protease</keyword>
<dbReference type="SMART" id="SM00020">
    <property type="entry name" value="Tryp_SPc"/>
    <property type="match status" value="1"/>
</dbReference>
<evidence type="ECO:0000259" key="13">
    <source>
        <dbReference type="PROSITE" id="PS50240"/>
    </source>
</evidence>
<dbReference type="FunFam" id="2.40.10.10:FF:000077">
    <property type="entry name" value="Predicted protein"/>
    <property type="match status" value="1"/>
</dbReference>
<feature type="domain" description="Peptidase S1" evidence="13">
    <location>
        <begin position="37"/>
        <end position="264"/>
    </location>
</feature>
<evidence type="ECO:0000256" key="6">
    <source>
        <dbReference type="ARBA" id="ARBA00022801"/>
    </source>
</evidence>
<dbReference type="AlphaFoldDB" id="A0A9Q0RV00"/>
<keyword evidence="5" id="KW-0222">Digestion</keyword>
<dbReference type="PROSITE" id="PS50240">
    <property type="entry name" value="TRYPSIN_DOM"/>
    <property type="match status" value="1"/>
</dbReference>
<dbReference type="Gene3D" id="2.40.10.10">
    <property type="entry name" value="Trypsin-like serine proteases"/>
    <property type="match status" value="1"/>
</dbReference>
<keyword evidence="8" id="KW-0865">Zymogen</keyword>
<dbReference type="PANTHER" id="PTHR24276">
    <property type="entry name" value="POLYSERASE-RELATED"/>
    <property type="match status" value="1"/>
</dbReference>
<evidence type="ECO:0000256" key="7">
    <source>
        <dbReference type="ARBA" id="ARBA00022825"/>
    </source>
</evidence>
<comment type="similarity">
    <text evidence="10">Belongs to the peptidase S1 family. CLIP subfamily.</text>
</comment>
<gene>
    <name evidence="14" type="ORF">Bhyg_16211</name>
</gene>
<keyword evidence="4 12" id="KW-0732">Signal</keyword>
<keyword evidence="3" id="KW-0645">Protease</keyword>
<comment type="caution">
    <text evidence="14">The sequence shown here is derived from an EMBL/GenBank/DDBJ whole genome shotgun (WGS) entry which is preliminary data.</text>
</comment>
<evidence type="ECO:0000256" key="11">
    <source>
        <dbReference type="ARBA" id="ARBA00038868"/>
    </source>
</evidence>
<dbReference type="InterPro" id="IPR033116">
    <property type="entry name" value="TRYPSIN_SER"/>
</dbReference>
<dbReference type="PRINTS" id="PR00722">
    <property type="entry name" value="CHYMOTRYPSIN"/>
</dbReference>
<keyword evidence="6" id="KW-0378">Hydrolase</keyword>
<dbReference type="PANTHER" id="PTHR24276:SF91">
    <property type="entry name" value="AT26814P-RELATED"/>
    <property type="match status" value="1"/>
</dbReference>
<dbReference type="Pfam" id="PF00089">
    <property type="entry name" value="Trypsin"/>
    <property type="match status" value="1"/>
</dbReference>
<dbReference type="PROSITE" id="PS00135">
    <property type="entry name" value="TRYPSIN_SER"/>
    <property type="match status" value="1"/>
</dbReference>
<accession>A0A9Q0RV00</accession>
<dbReference type="InterPro" id="IPR050430">
    <property type="entry name" value="Peptidase_S1"/>
</dbReference>
<sequence>MKIFFFIPMMVLGVNSAASIHKYDSQLIPMLRPDGRIVGGRSTTIYDFPFQVSYNNYGAHRGGGVILSPTRVLTAGHVIRGTMLRLVTIRAGSTYHNEGGLLIAVRRMIEHDMLHIPTPYNHDIALVFLASSLEFGPGIQAIQLPQQGYELEAGENVTISGWGALYSGGPQPLELQYVEIPIVDRDVCANAYRNTNAVNENMICAGLYGVGGRDACQGDSGGPVIIGDVVHGLVSWGTGCALPNYPGVNTRVAYYREWIDSFDENTDI</sequence>
<protein>
    <recommendedName>
        <fullName evidence="11">trypsin</fullName>
        <ecNumber evidence="11">3.4.21.4</ecNumber>
    </recommendedName>
</protein>
<evidence type="ECO:0000256" key="1">
    <source>
        <dbReference type="ARBA" id="ARBA00004613"/>
    </source>
</evidence>
<feature type="signal peptide" evidence="12">
    <location>
        <begin position="1"/>
        <end position="17"/>
    </location>
</feature>
<dbReference type="SUPFAM" id="SSF50494">
    <property type="entry name" value="Trypsin-like serine proteases"/>
    <property type="match status" value="1"/>
</dbReference>
<dbReference type="GO" id="GO:0005576">
    <property type="term" value="C:extracellular region"/>
    <property type="evidence" value="ECO:0007669"/>
    <property type="project" value="UniProtKB-SubCell"/>
</dbReference>